<name>A0A0B7AVQ1_9EUPU</name>
<gene>
    <name evidence="1" type="primary">ORF145235</name>
</gene>
<proteinExistence type="predicted"/>
<accession>A0A0B7AVQ1</accession>
<organism evidence="1">
    <name type="scientific">Arion vulgaris</name>
    <dbReference type="NCBI Taxonomy" id="1028688"/>
    <lineage>
        <taxon>Eukaryota</taxon>
        <taxon>Metazoa</taxon>
        <taxon>Spiralia</taxon>
        <taxon>Lophotrochozoa</taxon>
        <taxon>Mollusca</taxon>
        <taxon>Gastropoda</taxon>
        <taxon>Heterobranchia</taxon>
        <taxon>Euthyneura</taxon>
        <taxon>Panpulmonata</taxon>
        <taxon>Eupulmonata</taxon>
        <taxon>Stylommatophora</taxon>
        <taxon>Helicina</taxon>
        <taxon>Arionoidea</taxon>
        <taxon>Arionidae</taxon>
        <taxon>Arion</taxon>
    </lineage>
</organism>
<dbReference type="EMBL" id="HACG01038053">
    <property type="protein sequence ID" value="CEK84918.1"/>
    <property type="molecule type" value="Transcribed_RNA"/>
</dbReference>
<dbReference type="AlphaFoldDB" id="A0A0B7AVQ1"/>
<evidence type="ECO:0000313" key="1">
    <source>
        <dbReference type="EMBL" id="CEK84918.1"/>
    </source>
</evidence>
<feature type="non-terminal residue" evidence="1">
    <location>
        <position position="1"/>
    </location>
</feature>
<sequence length="85" mass="9234">GAQSLPTDFEGYAYWRRVSCGSLVKNTSLNHSIDSTSVLMSSSNSSLPRDRRTSHLSFHNFPMINAATSASLSALNAMNTRLLGQ</sequence>
<reference evidence="1" key="1">
    <citation type="submission" date="2014-12" db="EMBL/GenBank/DDBJ databases">
        <title>Insight into the proteome of Arion vulgaris.</title>
        <authorList>
            <person name="Aradska J."/>
            <person name="Bulat T."/>
            <person name="Smidak R."/>
            <person name="Sarate P."/>
            <person name="Gangsoo J."/>
            <person name="Sialana F."/>
            <person name="Bilban M."/>
            <person name="Lubec G."/>
        </authorList>
    </citation>
    <scope>NUCLEOTIDE SEQUENCE</scope>
    <source>
        <tissue evidence="1">Skin</tissue>
    </source>
</reference>
<protein>
    <submittedName>
        <fullName evidence="1">Uncharacterized protein</fullName>
    </submittedName>
</protein>